<dbReference type="Proteomes" id="UP000037510">
    <property type="component" value="Unassembled WGS sequence"/>
</dbReference>
<keyword evidence="3" id="KW-1185">Reference proteome</keyword>
<proteinExistence type="predicted"/>
<evidence type="ECO:0000313" key="2">
    <source>
        <dbReference type="EMBL" id="KOB68515.1"/>
    </source>
</evidence>
<reference evidence="2 3" key="1">
    <citation type="journal article" date="2015" name="Genome Biol. Evol.">
        <title>The genome of winter moth (Operophtera brumata) provides a genomic perspective on sexual dimorphism and phenology.</title>
        <authorList>
            <person name="Derks M.F."/>
            <person name="Smit S."/>
            <person name="Salis L."/>
            <person name="Schijlen E."/>
            <person name="Bossers A."/>
            <person name="Mateman C."/>
            <person name="Pijl A.S."/>
            <person name="de Ridder D."/>
            <person name="Groenen M.A."/>
            <person name="Visser M.E."/>
            <person name="Megens H.J."/>
        </authorList>
    </citation>
    <scope>NUCLEOTIDE SEQUENCE [LARGE SCALE GENOMIC DNA]</scope>
    <source>
        <strain evidence="2">WM2013NL</strain>
        <tissue evidence="2">Head and thorax</tissue>
    </source>
</reference>
<keyword evidence="1" id="KW-1133">Transmembrane helix</keyword>
<evidence type="ECO:0000313" key="3">
    <source>
        <dbReference type="Proteomes" id="UP000037510"/>
    </source>
</evidence>
<sequence>MDLSRGLQPYFQPIVLVILYTACLLVCTTARMYDDLMVYQYAPAVANVTGNGTDASIPSFYHTWTHFSIWRAILSILGLVYFIISNPPDLVYNNLNKLLQFKHSLQSIG</sequence>
<feature type="transmembrane region" description="Helical" evidence="1">
    <location>
        <begin position="12"/>
        <end position="33"/>
    </location>
</feature>
<protein>
    <submittedName>
        <fullName evidence="2">Uncharacterized protein</fullName>
    </submittedName>
</protein>
<gene>
    <name evidence="2" type="ORF">OBRU01_11036</name>
</gene>
<dbReference type="Pfam" id="PF15383">
    <property type="entry name" value="TMEM237"/>
    <property type="match status" value="1"/>
</dbReference>
<name>A0A0L7KZD8_OPEBR</name>
<dbReference type="AlphaFoldDB" id="A0A0L7KZD8"/>
<keyword evidence="1" id="KW-0812">Transmembrane</keyword>
<dbReference type="InterPro" id="IPR029409">
    <property type="entry name" value="TMEM237"/>
</dbReference>
<dbReference type="EMBL" id="JTDY01004160">
    <property type="protein sequence ID" value="KOB68515.1"/>
    <property type="molecule type" value="Genomic_DNA"/>
</dbReference>
<evidence type="ECO:0000256" key="1">
    <source>
        <dbReference type="SAM" id="Phobius"/>
    </source>
</evidence>
<keyword evidence="1" id="KW-0472">Membrane</keyword>
<feature type="transmembrane region" description="Helical" evidence="1">
    <location>
        <begin position="67"/>
        <end position="84"/>
    </location>
</feature>
<comment type="caution">
    <text evidence="2">The sequence shown here is derived from an EMBL/GenBank/DDBJ whole genome shotgun (WGS) entry which is preliminary data.</text>
</comment>
<organism evidence="2 3">
    <name type="scientific">Operophtera brumata</name>
    <name type="common">Winter moth</name>
    <name type="synonym">Phalaena brumata</name>
    <dbReference type="NCBI Taxonomy" id="104452"/>
    <lineage>
        <taxon>Eukaryota</taxon>
        <taxon>Metazoa</taxon>
        <taxon>Ecdysozoa</taxon>
        <taxon>Arthropoda</taxon>
        <taxon>Hexapoda</taxon>
        <taxon>Insecta</taxon>
        <taxon>Pterygota</taxon>
        <taxon>Neoptera</taxon>
        <taxon>Endopterygota</taxon>
        <taxon>Lepidoptera</taxon>
        <taxon>Glossata</taxon>
        <taxon>Ditrysia</taxon>
        <taxon>Geometroidea</taxon>
        <taxon>Geometridae</taxon>
        <taxon>Larentiinae</taxon>
        <taxon>Operophtera</taxon>
    </lineage>
</organism>
<accession>A0A0L7KZD8</accession>